<dbReference type="Proteomes" id="UP000254807">
    <property type="component" value="Unassembled WGS sequence"/>
</dbReference>
<name>A0A376GW76_ENTGA</name>
<accession>A0A376GW76</accession>
<dbReference type="EMBL" id="UFYW01000001">
    <property type="protein sequence ID" value="STD82223.1"/>
    <property type="molecule type" value="Genomic_DNA"/>
</dbReference>
<dbReference type="AlphaFoldDB" id="A0A376GW76"/>
<dbReference type="OrthoDB" id="1844064at2"/>
<gene>
    <name evidence="1" type="ORF">NCTC12360_00643</name>
</gene>
<keyword evidence="2" id="KW-1185">Reference proteome</keyword>
<sequence length="179" mass="21453">MTYVEQFTYEEIEQKFDTTSFDPTPYIKSTLLDQSLREKLIANVLEGKNHINYYFNSYLIIERASIIEPTLFYPFWEDFWQLHHHQNSYHRRIAHDMISNLVVCDVENKFLGIKDDYLGMIETEKISNLLRMLQNAIRVDQITPLEELPALFLHLEKQSRLTEKQKVRIAKLYQEYQTA</sequence>
<evidence type="ECO:0000313" key="1">
    <source>
        <dbReference type="EMBL" id="STD82223.1"/>
    </source>
</evidence>
<dbReference type="RefSeq" id="WP_060814926.1">
    <property type="nucleotide sequence ID" value="NZ_JBHULA010000026.1"/>
</dbReference>
<evidence type="ECO:0000313" key="2">
    <source>
        <dbReference type="Proteomes" id="UP000254807"/>
    </source>
</evidence>
<organism evidence="1 2">
    <name type="scientific">Enterococcus gallinarum</name>
    <dbReference type="NCBI Taxonomy" id="1353"/>
    <lineage>
        <taxon>Bacteria</taxon>
        <taxon>Bacillati</taxon>
        <taxon>Bacillota</taxon>
        <taxon>Bacilli</taxon>
        <taxon>Lactobacillales</taxon>
        <taxon>Enterococcaceae</taxon>
        <taxon>Enterococcus</taxon>
    </lineage>
</organism>
<reference evidence="1 2" key="1">
    <citation type="submission" date="2018-06" db="EMBL/GenBank/DDBJ databases">
        <authorList>
            <consortium name="Pathogen Informatics"/>
            <person name="Doyle S."/>
        </authorList>
    </citation>
    <scope>NUCLEOTIDE SEQUENCE [LARGE SCALE GENOMIC DNA]</scope>
    <source>
        <strain evidence="1 2">NCTC12360</strain>
    </source>
</reference>
<protein>
    <submittedName>
        <fullName evidence="1">Uncharacterized protein</fullName>
    </submittedName>
</protein>
<proteinExistence type="predicted"/>